<protein>
    <recommendedName>
        <fullName evidence="9">Sodium/calcium exchanger membrane region domain-containing protein</fullName>
    </recommendedName>
</protein>
<evidence type="ECO:0000259" key="9">
    <source>
        <dbReference type="Pfam" id="PF01699"/>
    </source>
</evidence>
<sequence>MVPYDTPPVPPARNNPTLNDGFGDCLSRASCTFASPSIRMDRESRSIYLQVLLIFVPIGIVTGSLQWADEVVFLSNLVAIIPLISWTNLALSQQYASLGQVVDELLKASLGNTIELIVLGGCLFVAGYDKKKLRFDLTLTSILSSLLMVVSISLIIPTIIAMFSSFNSEANDESDIVLISHTAAVVLFTLLFVFLLFRLRTHTSLFDTVLYPEPPRTVPNQDATPPERYPIFERFRPSIILLVASSCVLICGYYVVGSVNGFCQASGFSKAFTNLVLIPVMGNSTKYLTIIAMCRTNKVELGIRAVISSILRLTLLIAPFLVFLGWTFDLPMSLNFDPFEATVFFISIMVTSGMMHNGETNYFEGLMLMGT</sequence>
<evidence type="ECO:0000313" key="10">
    <source>
        <dbReference type="EMBL" id="THC90503.1"/>
    </source>
</evidence>
<evidence type="ECO:0000256" key="5">
    <source>
        <dbReference type="ARBA" id="ARBA00022989"/>
    </source>
</evidence>
<keyword evidence="11" id="KW-1185">Reference proteome</keyword>
<feature type="transmembrane region" description="Helical" evidence="8">
    <location>
        <begin position="176"/>
        <end position="197"/>
    </location>
</feature>
<feature type="transmembrane region" description="Helical" evidence="8">
    <location>
        <begin position="71"/>
        <end position="91"/>
    </location>
</feature>
<dbReference type="Proteomes" id="UP000308092">
    <property type="component" value="Unassembled WGS sequence"/>
</dbReference>
<feature type="transmembrane region" description="Helical" evidence="8">
    <location>
        <begin position="238"/>
        <end position="256"/>
    </location>
</feature>
<dbReference type="GO" id="GO:0015369">
    <property type="term" value="F:calcium:proton antiporter activity"/>
    <property type="evidence" value="ECO:0007669"/>
    <property type="project" value="UniProtKB-ARBA"/>
</dbReference>
<accession>A0A4S3J6D5</accession>
<reference evidence="10 11" key="1">
    <citation type="submission" date="2019-03" db="EMBL/GenBank/DDBJ databases">
        <title>The genome sequence of a newly discovered highly antifungal drug resistant Aspergillus species, Aspergillus tanneri NIH 1004.</title>
        <authorList>
            <person name="Mounaud S."/>
            <person name="Singh I."/>
            <person name="Joardar V."/>
            <person name="Pakala S."/>
            <person name="Pakala S."/>
            <person name="Venepally P."/>
            <person name="Hoover J."/>
            <person name="Nierman W."/>
            <person name="Chung J."/>
            <person name="Losada L."/>
        </authorList>
    </citation>
    <scope>NUCLEOTIDE SEQUENCE [LARGE SCALE GENOMIC DNA]</scope>
    <source>
        <strain evidence="10 11">NIH1004</strain>
    </source>
</reference>
<dbReference type="InterPro" id="IPR044880">
    <property type="entry name" value="NCX_ion-bd_dom_sf"/>
</dbReference>
<keyword evidence="4 8" id="KW-0812">Transmembrane</keyword>
<feature type="domain" description="Sodium/calcium exchanger membrane region" evidence="9">
    <location>
        <begin position="240"/>
        <end position="370"/>
    </location>
</feature>
<comment type="similarity">
    <text evidence="2">Belongs to the Ca(2+):cation antiporter (CaCA) (TC 2.A.19) family.</text>
</comment>
<feature type="transmembrane region" description="Helical" evidence="8">
    <location>
        <begin position="137"/>
        <end position="164"/>
    </location>
</feature>
<dbReference type="GO" id="GO:0012505">
    <property type="term" value="C:endomembrane system"/>
    <property type="evidence" value="ECO:0007669"/>
    <property type="project" value="UniProtKB-SubCell"/>
</dbReference>
<keyword evidence="5 8" id="KW-1133">Transmembrane helix</keyword>
<feature type="transmembrane region" description="Helical" evidence="8">
    <location>
        <begin position="276"/>
        <end position="294"/>
    </location>
</feature>
<feature type="transmembrane region" description="Helical" evidence="8">
    <location>
        <begin position="306"/>
        <end position="326"/>
    </location>
</feature>
<keyword evidence="7 8" id="KW-0472">Membrane</keyword>
<evidence type="ECO:0000256" key="7">
    <source>
        <dbReference type="ARBA" id="ARBA00023136"/>
    </source>
</evidence>
<dbReference type="Gene3D" id="1.20.1420.30">
    <property type="entry name" value="NCX, central ion-binding region"/>
    <property type="match status" value="1"/>
</dbReference>
<evidence type="ECO:0000256" key="4">
    <source>
        <dbReference type="ARBA" id="ARBA00022692"/>
    </source>
</evidence>
<dbReference type="Pfam" id="PF01699">
    <property type="entry name" value="Na_Ca_ex"/>
    <property type="match status" value="1"/>
</dbReference>
<keyword evidence="3" id="KW-0813">Transport</keyword>
<dbReference type="InterPro" id="IPR004837">
    <property type="entry name" value="NaCa_Exmemb"/>
</dbReference>
<evidence type="ECO:0000256" key="6">
    <source>
        <dbReference type="ARBA" id="ARBA00023065"/>
    </source>
</evidence>
<feature type="transmembrane region" description="Helical" evidence="8">
    <location>
        <begin position="47"/>
        <end position="65"/>
    </location>
</feature>
<evidence type="ECO:0000256" key="3">
    <source>
        <dbReference type="ARBA" id="ARBA00022448"/>
    </source>
</evidence>
<evidence type="ECO:0000256" key="1">
    <source>
        <dbReference type="ARBA" id="ARBA00004127"/>
    </source>
</evidence>
<dbReference type="STRING" id="1220188.A0A4S3J6D5"/>
<evidence type="ECO:0000256" key="8">
    <source>
        <dbReference type="SAM" id="Phobius"/>
    </source>
</evidence>
<comment type="caution">
    <text evidence="10">The sequence shown here is derived from an EMBL/GenBank/DDBJ whole genome shotgun (WGS) entry which is preliminary data.</text>
</comment>
<comment type="subcellular location">
    <subcellularLocation>
        <location evidence="1">Endomembrane system</location>
        <topology evidence="1">Multi-pass membrane protein</topology>
    </subcellularLocation>
</comment>
<dbReference type="PANTHER" id="PTHR31503">
    <property type="entry name" value="VACUOLAR CALCIUM ION TRANSPORTER"/>
    <property type="match status" value="1"/>
</dbReference>
<dbReference type="GO" id="GO:0000329">
    <property type="term" value="C:fungal-type vacuole membrane"/>
    <property type="evidence" value="ECO:0007669"/>
    <property type="project" value="TreeGrafter"/>
</dbReference>
<keyword evidence="6" id="KW-0406">Ion transport</keyword>
<evidence type="ECO:0000256" key="2">
    <source>
        <dbReference type="ARBA" id="ARBA00008170"/>
    </source>
</evidence>
<organism evidence="10 11">
    <name type="scientific">Aspergillus tanneri</name>
    <dbReference type="NCBI Taxonomy" id="1220188"/>
    <lineage>
        <taxon>Eukaryota</taxon>
        <taxon>Fungi</taxon>
        <taxon>Dikarya</taxon>
        <taxon>Ascomycota</taxon>
        <taxon>Pezizomycotina</taxon>
        <taxon>Eurotiomycetes</taxon>
        <taxon>Eurotiomycetidae</taxon>
        <taxon>Eurotiales</taxon>
        <taxon>Aspergillaceae</taxon>
        <taxon>Aspergillus</taxon>
        <taxon>Aspergillus subgen. Circumdati</taxon>
    </lineage>
</organism>
<evidence type="ECO:0000313" key="11">
    <source>
        <dbReference type="Proteomes" id="UP000308092"/>
    </source>
</evidence>
<dbReference type="PANTHER" id="PTHR31503:SF22">
    <property type="entry name" value="VACUOLAR CALCIUM ION TRANSPORTER"/>
    <property type="match status" value="1"/>
</dbReference>
<proteinExistence type="inferred from homology"/>
<dbReference type="AlphaFoldDB" id="A0A4S3J6D5"/>
<dbReference type="InterPro" id="IPR004713">
    <property type="entry name" value="CaH_exchang"/>
</dbReference>
<dbReference type="VEuPathDB" id="FungiDB:EYZ11_010029"/>
<gene>
    <name evidence="10" type="ORF">EYZ11_010029</name>
</gene>
<dbReference type="GO" id="GO:0006874">
    <property type="term" value="P:intracellular calcium ion homeostasis"/>
    <property type="evidence" value="ECO:0007669"/>
    <property type="project" value="TreeGrafter"/>
</dbReference>
<name>A0A4S3J6D5_9EURO</name>
<dbReference type="EMBL" id="SOSA01000513">
    <property type="protein sequence ID" value="THC90503.1"/>
    <property type="molecule type" value="Genomic_DNA"/>
</dbReference>